<evidence type="ECO:0000313" key="1">
    <source>
        <dbReference type="EMBL" id="KAK1124922.1"/>
    </source>
</evidence>
<dbReference type="EMBL" id="JAHYIQ010000017">
    <property type="protein sequence ID" value="KAK1124922.1"/>
    <property type="molecule type" value="Genomic_DNA"/>
</dbReference>
<comment type="caution">
    <text evidence="1">The sequence shown here is derived from an EMBL/GenBank/DDBJ whole genome shotgun (WGS) entry which is preliminary data.</text>
</comment>
<dbReference type="Proteomes" id="UP001177670">
    <property type="component" value="Unassembled WGS sequence"/>
</dbReference>
<proteinExistence type="predicted"/>
<gene>
    <name evidence="1" type="ORF">K0M31_006269</name>
</gene>
<accession>A0AA40FU56</accession>
<name>A0AA40FU56_9HYME</name>
<dbReference type="AlphaFoldDB" id="A0AA40FU56"/>
<protein>
    <submittedName>
        <fullName evidence="1">Uncharacterized protein</fullName>
    </submittedName>
</protein>
<organism evidence="1 2">
    <name type="scientific">Melipona bicolor</name>
    <dbReference type="NCBI Taxonomy" id="60889"/>
    <lineage>
        <taxon>Eukaryota</taxon>
        <taxon>Metazoa</taxon>
        <taxon>Ecdysozoa</taxon>
        <taxon>Arthropoda</taxon>
        <taxon>Hexapoda</taxon>
        <taxon>Insecta</taxon>
        <taxon>Pterygota</taxon>
        <taxon>Neoptera</taxon>
        <taxon>Endopterygota</taxon>
        <taxon>Hymenoptera</taxon>
        <taxon>Apocrita</taxon>
        <taxon>Aculeata</taxon>
        <taxon>Apoidea</taxon>
        <taxon>Anthophila</taxon>
        <taxon>Apidae</taxon>
        <taxon>Melipona</taxon>
    </lineage>
</organism>
<sequence length="70" mass="7965">MLEKIEYKSTAHFIVLISERSLSRSICIPQYSNSTEVRLEIQPKFPKLIGQNTFISNCLSNDSTATNNED</sequence>
<keyword evidence="2" id="KW-1185">Reference proteome</keyword>
<evidence type="ECO:0000313" key="2">
    <source>
        <dbReference type="Proteomes" id="UP001177670"/>
    </source>
</evidence>
<reference evidence="1" key="1">
    <citation type="submission" date="2021-10" db="EMBL/GenBank/DDBJ databases">
        <title>Melipona bicolor Genome sequencing and assembly.</title>
        <authorList>
            <person name="Araujo N.S."/>
            <person name="Arias M.C."/>
        </authorList>
    </citation>
    <scope>NUCLEOTIDE SEQUENCE</scope>
    <source>
        <strain evidence="1">USP_2M_L1-L4_2017</strain>
        <tissue evidence="1">Whole body</tissue>
    </source>
</reference>